<organism evidence="1 2">
    <name type="scientific">Pseudodonghicola xiamenensis</name>
    <dbReference type="NCBI Taxonomy" id="337702"/>
    <lineage>
        <taxon>Bacteria</taxon>
        <taxon>Pseudomonadati</taxon>
        <taxon>Pseudomonadota</taxon>
        <taxon>Alphaproteobacteria</taxon>
        <taxon>Rhodobacterales</taxon>
        <taxon>Paracoccaceae</taxon>
        <taxon>Pseudodonghicola</taxon>
    </lineage>
</organism>
<reference evidence="1" key="2">
    <citation type="submission" date="2020-09" db="EMBL/GenBank/DDBJ databases">
        <authorList>
            <person name="Sun Q."/>
            <person name="Zhou Y."/>
        </authorList>
    </citation>
    <scope>NUCLEOTIDE SEQUENCE</scope>
    <source>
        <strain evidence="1">CGMCC 1.7081</strain>
    </source>
</reference>
<proteinExistence type="predicted"/>
<evidence type="ECO:0008006" key="3">
    <source>
        <dbReference type="Google" id="ProtNLM"/>
    </source>
</evidence>
<dbReference type="EMBL" id="BNAP01000021">
    <property type="protein sequence ID" value="GHG98484.1"/>
    <property type="molecule type" value="Genomic_DNA"/>
</dbReference>
<gene>
    <name evidence="1" type="ORF">GCM10010961_33850</name>
</gene>
<dbReference type="Proteomes" id="UP000611500">
    <property type="component" value="Unassembled WGS sequence"/>
</dbReference>
<sequence length="208" mass="21525">MLAASSNKTEAERKLEADTKSLNQVTGNIIVRNTVEGALAGAAIGCGLVLLMGGNGQDCAKGAAVGAVAGGAYGNSVGQKAAQKKVELVKRDQVLANLRGVSAKLGGVETQLRAVVSSQNAELRSLRRQVEGKQISQSQYDARLAAINSNRKVVSAALDRSAKNMAKTESDLKAAQAQGQGQLGTLTAAAASTRSRLERNRKLLALAQ</sequence>
<dbReference type="RefSeq" id="WP_161629418.1">
    <property type="nucleotide sequence ID" value="NZ_BNAP01000021.1"/>
</dbReference>
<reference evidence="1" key="1">
    <citation type="journal article" date="2014" name="Int. J. Syst. Evol. Microbiol.">
        <title>Complete genome sequence of Corynebacterium casei LMG S-19264T (=DSM 44701T), isolated from a smear-ripened cheese.</title>
        <authorList>
            <consortium name="US DOE Joint Genome Institute (JGI-PGF)"/>
            <person name="Walter F."/>
            <person name="Albersmeier A."/>
            <person name="Kalinowski J."/>
            <person name="Ruckert C."/>
        </authorList>
    </citation>
    <scope>NUCLEOTIDE SEQUENCE</scope>
    <source>
        <strain evidence="1">CGMCC 1.7081</strain>
    </source>
</reference>
<keyword evidence="2" id="KW-1185">Reference proteome</keyword>
<dbReference type="AlphaFoldDB" id="A0A8J3H8F8"/>
<evidence type="ECO:0000313" key="2">
    <source>
        <dbReference type="Proteomes" id="UP000611500"/>
    </source>
</evidence>
<evidence type="ECO:0000313" key="1">
    <source>
        <dbReference type="EMBL" id="GHG98484.1"/>
    </source>
</evidence>
<accession>A0A8J3H8F8</accession>
<comment type="caution">
    <text evidence="1">The sequence shown here is derived from an EMBL/GenBank/DDBJ whole genome shotgun (WGS) entry which is preliminary data.</text>
</comment>
<protein>
    <recommendedName>
        <fullName evidence="3">Glycine zipper</fullName>
    </recommendedName>
</protein>
<name>A0A8J3H8F8_9RHOB</name>